<dbReference type="SUPFAM" id="SSF53822">
    <property type="entry name" value="Periplasmic binding protein-like I"/>
    <property type="match status" value="1"/>
</dbReference>
<protein>
    <submittedName>
        <fullName evidence="4">Substrate-binding domain-containing protein</fullName>
    </submittedName>
</protein>
<dbReference type="InterPro" id="IPR050555">
    <property type="entry name" value="Bact_Solute-Bind_Prot2"/>
</dbReference>
<dbReference type="Pfam" id="PF13407">
    <property type="entry name" value="Peripla_BP_4"/>
    <property type="match status" value="1"/>
</dbReference>
<accession>A0ABR8Q6Q6</accession>
<dbReference type="Proteomes" id="UP000640335">
    <property type="component" value="Unassembled WGS sequence"/>
</dbReference>
<dbReference type="RefSeq" id="WP_191750864.1">
    <property type="nucleotide sequence ID" value="NZ_JACSQZ010000060.1"/>
</dbReference>
<keyword evidence="5" id="KW-1185">Reference proteome</keyword>
<evidence type="ECO:0000313" key="4">
    <source>
        <dbReference type="EMBL" id="MBD7916114.1"/>
    </source>
</evidence>
<dbReference type="InterPro" id="IPR025997">
    <property type="entry name" value="SBP_2_dom"/>
</dbReference>
<proteinExistence type="inferred from homology"/>
<evidence type="ECO:0000256" key="1">
    <source>
        <dbReference type="ARBA" id="ARBA00004196"/>
    </source>
</evidence>
<evidence type="ECO:0000256" key="2">
    <source>
        <dbReference type="ARBA" id="ARBA00007639"/>
    </source>
</evidence>
<evidence type="ECO:0000259" key="3">
    <source>
        <dbReference type="Pfam" id="PF13407"/>
    </source>
</evidence>
<name>A0ABR8Q6Q6_9CLOT</name>
<evidence type="ECO:0000313" key="5">
    <source>
        <dbReference type="Proteomes" id="UP000640335"/>
    </source>
</evidence>
<comment type="similarity">
    <text evidence="2">Belongs to the bacterial solute-binding protein 2 family.</text>
</comment>
<comment type="caution">
    <text evidence="4">The sequence shown here is derived from an EMBL/GenBank/DDBJ whole genome shotgun (WGS) entry which is preliminary data.</text>
</comment>
<gene>
    <name evidence="4" type="ORF">H9660_13250</name>
</gene>
<comment type="subcellular location">
    <subcellularLocation>
        <location evidence="1">Cell envelope</location>
    </subcellularLocation>
</comment>
<sequence>MKISKKLVFIILFILLLSYSLLLLNEGNSKKIIVYNVSVITRGKNSDAWSRMKAGMEQATSEMNVNLNFISLLEENSSSEQKDILEREMNSKTDAIIISPADYTELSSLIENINKKIPIVLFESKIDTKQNIPYVSCDNYELGKILAEEVIKNGNTRSNIGIIKSNLSYSSTKERYDGFIQEISQSKNSYELIEIPLEDSDLYNKIKSLMEENKFDVIVSFDTNTLESIGKAKKYVLNNIKTKVNNIELYGTGCTSAVISLIEENIINSISMQNEFNVGYLSVKSAVLKIEGKKKNKTVNITSTIINSRNMYFKENQKLLFPIIR</sequence>
<reference evidence="4 5" key="1">
    <citation type="submission" date="2020-08" db="EMBL/GenBank/DDBJ databases">
        <title>A Genomic Blueprint of the Chicken Gut Microbiome.</title>
        <authorList>
            <person name="Gilroy R."/>
            <person name="Ravi A."/>
            <person name="Getino M."/>
            <person name="Pursley I."/>
            <person name="Horton D.L."/>
            <person name="Alikhan N.-F."/>
            <person name="Baker D."/>
            <person name="Gharbi K."/>
            <person name="Hall N."/>
            <person name="Watson M."/>
            <person name="Adriaenssens E.M."/>
            <person name="Foster-Nyarko E."/>
            <person name="Jarju S."/>
            <person name="Secka A."/>
            <person name="Antonio M."/>
            <person name="Oren A."/>
            <person name="Chaudhuri R."/>
            <person name="La Ragione R.M."/>
            <person name="Hildebrand F."/>
            <person name="Pallen M.J."/>
        </authorList>
    </citation>
    <scope>NUCLEOTIDE SEQUENCE [LARGE SCALE GENOMIC DNA]</scope>
    <source>
        <strain evidence="4 5">Sa3CUN1</strain>
    </source>
</reference>
<dbReference type="PANTHER" id="PTHR30036">
    <property type="entry name" value="D-XYLOSE-BINDING PERIPLASMIC PROTEIN"/>
    <property type="match status" value="1"/>
</dbReference>
<dbReference type="Gene3D" id="3.40.50.2300">
    <property type="match status" value="2"/>
</dbReference>
<dbReference type="EMBL" id="JACSQZ010000060">
    <property type="protein sequence ID" value="MBD7916114.1"/>
    <property type="molecule type" value="Genomic_DNA"/>
</dbReference>
<dbReference type="PANTHER" id="PTHR30036:SF7">
    <property type="entry name" value="ABC TRANSPORTER PERIPLASMIC-BINDING PROTEIN YPHF"/>
    <property type="match status" value="1"/>
</dbReference>
<organism evidence="4 5">
    <name type="scientific">Clostridium gallinarum</name>
    <dbReference type="NCBI Taxonomy" id="2762246"/>
    <lineage>
        <taxon>Bacteria</taxon>
        <taxon>Bacillati</taxon>
        <taxon>Bacillota</taxon>
        <taxon>Clostridia</taxon>
        <taxon>Eubacteriales</taxon>
        <taxon>Clostridiaceae</taxon>
        <taxon>Clostridium</taxon>
    </lineage>
</organism>
<feature type="domain" description="Periplasmic binding protein" evidence="3">
    <location>
        <begin position="39"/>
        <end position="294"/>
    </location>
</feature>
<dbReference type="InterPro" id="IPR028082">
    <property type="entry name" value="Peripla_BP_I"/>
</dbReference>